<evidence type="ECO:0000313" key="4">
    <source>
        <dbReference type="EMBL" id="GMI04270.1"/>
    </source>
</evidence>
<dbReference type="InterPro" id="IPR014980">
    <property type="entry name" value="DOPA_dioxygen"/>
</dbReference>
<accession>A0A9W7F5J4</accession>
<comment type="caution">
    <text evidence="4">The sequence shown here is derived from an EMBL/GenBank/DDBJ whole genome shotgun (WGS) entry which is preliminary data.</text>
</comment>
<protein>
    <submittedName>
        <fullName evidence="4">Uncharacterized protein</fullName>
    </submittedName>
</protein>
<dbReference type="AlphaFoldDB" id="A0A9W7F5J4"/>
<dbReference type="InterPro" id="IPR023389">
    <property type="entry name" value="DOPA-like_sf"/>
</dbReference>
<evidence type="ECO:0000313" key="5">
    <source>
        <dbReference type="Proteomes" id="UP001165082"/>
    </source>
</evidence>
<dbReference type="InterPro" id="IPR002347">
    <property type="entry name" value="SDR_fam"/>
</dbReference>
<dbReference type="GO" id="GO:0016491">
    <property type="term" value="F:oxidoreductase activity"/>
    <property type="evidence" value="ECO:0007669"/>
    <property type="project" value="UniProtKB-KW"/>
</dbReference>
<dbReference type="PRINTS" id="PR00081">
    <property type="entry name" value="GDHRDH"/>
</dbReference>
<dbReference type="SUPFAM" id="SSF143410">
    <property type="entry name" value="DOPA-like"/>
    <property type="match status" value="1"/>
</dbReference>
<dbReference type="InterPro" id="IPR036291">
    <property type="entry name" value="NAD(P)-bd_dom_sf"/>
</dbReference>
<keyword evidence="2" id="KW-0521">NADP</keyword>
<sequence length="512" mass="55116">MLQTDNIKATFTGPDRSAAGVLGAAVSWLFCNRPAHVHVELDSPELPNKVTLAASPIDSFNGQCDPEKAIDIFHIHAHFDTDSEAAAIQILESTAGAVRRSGEVPLHQHLWHEKNGPHDPWSWELWVERPAGLGAALLHFMRTPIEGKYLRLAAHADTGQEYTDHSTRLCWVGPPDDLDIDFFPPPSGSYSGPKERVRETNAENVVTMGEKWRRNKVDGAVALGKKYGAQDRTTKRAILVTGGNSGIGFGLCMALAAEGCKVYLGARSTERGERAVAEIKEAVVDADVSFVKLDVTDPSSIRAAVEIVPSLFGLVNNAGVGLGTSDLKATDQDYLLACNLYGSKNVTEAFVHKIEDGGSVLSVGSGSAALYIEGSAGHNKGVASREQKDRICSEEVTWADVEDIVRVERDSKWAGGGGRCAYALSKAALAALNIIWARENERLMCVCCYPGFVDSNMTKGMLLDRTRISPADASVVMRKCLYGEGGVKSGMFVGPDGKESALNKARGNAYKK</sequence>
<dbReference type="PANTHER" id="PTHR43490:SF99">
    <property type="entry name" value="SHORT-CHAIN DEHYDROGENASE_REDUCTASE"/>
    <property type="match status" value="1"/>
</dbReference>
<name>A0A9W7F5J4_9STRA</name>
<organism evidence="4 5">
    <name type="scientific">Triparma retinervis</name>
    <dbReference type="NCBI Taxonomy" id="2557542"/>
    <lineage>
        <taxon>Eukaryota</taxon>
        <taxon>Sar</taxon>
        <taxon>Stramenopiles</taxon>
        <taxon>Ochrophyta</taxon>
        <taxon>Bolidophyceae</taxon>
        <taxon>Parmales</taxon>
        <taxon>Triparmaceae</taxon>
        <taxon>Triparma</taxon>
    </lineage>
</organism>
<dbReference type="EMBL" id="BRXZ01000069">
    <property type="protein sequence ID" value="GMI04270.1"/>
    <property type="molecule type" value="Genomic_DNA"/>
</dbReference>
<dbReference type="PANTHER" id="PTHR43490">
    <property type="entry name" value="(+)-NEOMENTHOL DEHYDROGENASE"/>
    <property type="match status" value="1"/>
</dbReference>
<dbReference type="OrthoDB" id="1933717at2759"/>
<keyword evidence="3" id="KW-0560">Oxidoreductase</keyword>
<dbReference type="Pfam" id="PF00106">
    <property type="entry name" value="adh_short"/>
    <property type="match status" value="1"/>
</dbReference>
<dbReference type="Pfam" id="PF08883">
    <property type="entry name" value="DOPA_dioxygen"/>
    <property type="match status" value="1"/>
</dbReference>
<comment type="similarity">
    <text evidence="1">Belongs to the short-chain dehydrogenases/reductases (SDR) family.</text>
</comment>
<dbReference type="Proteomes" id="UP001165082">
    <property type="component" value="Unassembled WGS sequence"/>
</dbReference>
<evidence type="ECO:0000256" key="3">
    <source>
        <dbReference type="ARBA" id="ARBA00023002"/>
    </source>
</evidence>
<dbReference type="GO" id="GO:0016020">
    <property type="term" value="C:membrane"/>
    <property type="evidence" value="ECO:0007669"/>
    <property type="project" value="TreeGrafter"/>
</dbReference>
<reference evidence="4" key="1">
    <citation type="submission" date="2022-07" db="EMBL/GenBank/DDBJ databases">
        <title>Genome analysis of Parmales, a sister group of diatoms, reveals the evolutionary specialization of diatoms from phago-mixotrophs to photoautotrophs.</title>
        <authorList>
            <person name="Ban H."/>
            <person name="Sato S."/>
            <person name="Yoshikawa S."/>
            <person name="Kazumasa Y."/>
            <person name="Nakamura Y."/>
            <person name="Ichinomiya M."/>
            <person name="Saitoh K."/>
            <person name="Sato N."/>
            <person name="Blanc-Mathieu R."/>
            <person name="Endo H."/>
            <person name="Kuwata A."/>
            <person name="Ogata H."/>
        </authorList>
    </citation>
    <scope>NUCLEOTIDE SEQUENCE</scope>
</reference>
<evidence type="ECO:0000256" key="2">
    <source>
        <dbReference type="ARBA" id="ARBA00022857"/>
    </source>
</evidence>
<dbReference type="Gene3D" id="3.30.70.1240">
    <property type="entry name" value="DOPA-like domains"/>
    <property type="match status" value="1"/>
</dbReference>
<keyword evidence="5" id="KW-1185">Reference proteome</keyword>
<dbReference type="SUPFAM" id="SSF51735">
    <property type="entry name" value="NAD(P)-binding Rossmann-fold domains"/>
    <property type="match status" value="1"/>
</dbReference>
<gene>
    <name evidence="4" type="ORF">TrRE_jg5014</name>
</gene>
<evidence type="ECO:0000256" key="1">
    <source>
        <dbReference type="ARBA" id="ARBA00006484"/>
    </source>
</evidence>
<proteinExistence type="inferred from homology"/>
<dbReference type="Gene3D" id="3.40.50.720">
    <property type="entry name" value="NAD(P)-binding Rossmann-like Domain"/>
    <property type="match status" value="1"/>
</dbReference>